<accession>A0A1M6L325</accession>
<evidence type="ECO:0000256" key="1">
    <source>
        <dbReference type="ARBA" id="ARBA00005721"/>
    </source>
</evidence>
<comment type="similarity">
    <text evidence="1">Belongs to the asp23 family.</text>
</comment>
<evidence type="ECO:0000313" key="3">
    <source>
        <dbReference type="Proteomes" id="UP000242497"/>
    </source>
</evidence>
<name>A0A1M6L325_9FIRM</name>
<reference evidence="3" key="1">
    <citation type="submission" date="2016-11" db="EMBL/GenBank/DDBJ databases">
        <authorList>
            <person name="Varghese N."/>
            <person name="Submissions S."/>
        </authorList>
    </citation>
    <scope>NUCLEOTIDE SEQUENCE [LARGE SCALE GENOMIC DNA]</scope>
    <source>
        <strain evidence="3">DSM 15518</strain>
    </source>
</reference>
<dbReference type="EMBL" id="FRAE01000009">
    <property type="protein sequence ID" value="SHJ65524.1"/>
    <property type="molecule type" value="Genomic_DNA"/>
</dbReference>
<evidence type="ECO:0000313" key="2">
    <source>
        <dbReference type="EMBL" id="SHJ65524.1"/>
    </source>
</evidence>
<sequence>MENKNYGQIKISEDVIATISGIAAAEIEGVASMSGSITGNITEILGKKNLSKGVKVVVNEEDVFIDLFLLIEYGVVIPDVAWKIQENVKNTVETMTGLKVVEVNVHIQGITFKKEKIEENNQ</sequence>
<dbReference type="RefSeq" id="WP_072887044.1">
    <property type="nucleotide sequence ID" value="NZ_FRAE01000009.1"/>
</dbReference>
<dbReference type="InterPro" id="IPR005531">
    <property type="entry name" value="Asp23"/>
</dbReference>
<dbReference type="STRING" id="1123349.SAMN02744037_00538"/>
<keyword evidence="3" id="KW-1185">Reference proteome</keyword>
<proteinExistence type="inferred from homology"/>
<dbReference type="PANTHER" id="PTHR34297">
    <property type="entry name" value="HYPOTHETICAL CYTOSOLIC PROTEIN-RELATED"/>
    <property type="match status" value="1"/>
</dbReference>
<dbReference type="AlphaFoldDB" id="A0A1M6L325"/>
<dbReference type="Pfam" id="PF03780">
    <property type="entry name" value="Asp23"/>
    <property type="match status" value="1"/>
</dbReference>
<protein>
    <submittedName>
        <fullName evidence="2">Uncharacterized conserved protein YloU, alkaline shock protein (Asp23) family</fullName>
    </submittedName>
</protein>
<gene>
    <name evidence="2" type="ORF">SAMN02744037_00538</name>
</gene>
<dbReference type="OrthoDB" id="9793465at2"/>
<dbReference type="Proteomes" id="UP000242497">
    <property type="component" value="Unassembled WGS sequence"/>
</dbReference>
<organism evidence="2 3">
    <name type="scientific">Tepidibacter formicigenes DSM 15518</name>
    <dbReference type="NCBI Taxonomy" id="1123349"/>
    <lineage>
        <taxon>Bacteria</taxon>
        <taxon>Bacillati</taxon>
        <taxon>Bacillota</taxon>
        <taxon>Clostridia</taxon>
        <taxon>Peptostreptococcales</taxon>
        <taxon>Peptostreptococcaceae</taxon>
        <taxon>Tepidibacter</taxon>
    </lineage>
</organism>